<proteinExistence type="predicted"/>
<organism evidence="5 6">
    <name type="scientific">Planobispora rosea</name>
    <dbReference type="NCBI Taxonomy" id="35762"/>
    <lineage>
        <taxon>Bacteria</taxon>
        <taxon>Bacillati</taxon>
        <taxon>Actinomycetota</taxon>
        <taxon>Actinomycetes</taxon>
        <taxon>Streptosporangiales</taxon>
        <taxon>Streptosporangiaceae</taxon>
        <taxon>Planobispora</taxon>
    </lineage>
</organism>
<name>A0A8J3WCY0_PLARO</name>
<keyword evidence="1" id="KW-0805">Transcription regulation</keyword>
<keyword evidence="6" id="KW-1185">Reference proteome</keyword>
<comment type="caution">
    <text evidence="5">The sequence shown here is derived from an EMBL/GenBank/DDBJ whole genome shotgun (WGS) entry which is preliminary data.</text>
</comment>
<dbReference type="PANTHER" id="PTHR33164:SF43">
    <property type="entry name" value="HTH-TYPE TRANSCRIPTIONAL REPRESSOR YETL"/>
    <property type="match status" value="1"/>
</dbReference>
<evidence type="ECO:0000256" key="3">
    <source>
        <dbReference type="ARBA" id="ARBA00023163"/>
    </source>
</evidence>
<accession>A0A8J3WCY0</accession>
<dbReference type="PANTHER" id="PTHR33164">
    <property type="entry name" value="TRANSCRIPTIONAL REGULATOR, MARR FAMILY"/>
    <property type="match status" value="1"/>
</dbReference>
<dbReference type="GO" id="GO:0003700">
    <property type="term" value="F:DNA-binding transcription factor activity"/>
    <property type="evidence" value="ECO:0007669"/>
    <property type="project" value="InterPro"/>
</dbReference>
<dbReference type="GO" id="GO:0006950">
    <property type="term" value="P:response to stress"/>
    <property type="evidence" value="ECO:0007669"/>
    <property type="project" value="TreeGrafter"/>
</dbReference>
<keyword evidence="2" id="KW-0238">DNA-binding</keyword>
<dbReference type="AlphaFoldDB" id="A0A8J3WCY0"/>
<dbReference type="InterPro" id="IPR036390">
    <property type="entry name" value="WH_DNA-bd_sf"/>
</dbReference>
<dbReference type="InterPro" id="IPR036388">
    <property type="entry name" value="WH-like_DNA-bd_sf"/>
</dbReference>
<dbReference type="InterPro" id="IPR000835">
    <property type="entry name" value="HTH_MarR-typ"/>
</dbReference>
<evidence type="ECO:0000256" key="1">
    <source>
        <dbReference type="ARBA" id="ARBA00023015"/>
    </source>
</evidence>
<dbReference type="Pfam" id="PF12802">
    <property type="entry name" value="MarR_2"/>
    <property type="match status" value="1"/>
</dbReference>
<dbReference type="SMART" id="SM00347">
    <property type="entry name" value="HTH_MARR"/>
    <property type="match status" value="1"/>
</dbReference>
<protein>
    <recommendedName>
        <fullName evidence="4">HTH marR-type domain-containing protein</fullName>
    </recommendedName>
</protein>
<feature type="domain" description="HTH marR-type" evidence="4">
    <location>
        <begin position="1"/>
        <end position="144"/>
    </location>
</feature>
<evidence type="ECO:0000259" key="4">
    <source>
        <dbReference type="PROSITE" id="PS50995"/>
    </source>
</evidence>
<gene>
    <name evidence="5" type="ORF">Pro02_17640</name>
</gene>
<keyword evidence="3" id="KW-0804">Transcription</keyword>
<dbReference type="GO" id="GO:0003677">
    <property type="term" value="F:DNA binding"/>
    <property type="evidence" value="ECO:0007669"/>
    <property type="project" value="UniProtKB-KW"/>
</dbReference>
<dbReference type="InterPro" id="IPR039422">
    <property type="entry name" value="MarR/SlyA-like"/>
</dbReference>
<evidence type="ECO:0000313" key="5">
    <source>
        <dbReference type="EMBL" id="GIH83356.1"/>
    </source>
</evidence>
<dbReference type="PROSITE" id="PS01117">
    <property type="entry name" value="HTH_MARR_1"/>
    <property type="match status" value="1"/>
</dbReference>
<dbReference type="OrthoDB" id="122135at2"/>
<reference evidence="5" key="1">
    <citation type="submission" date="2021-01" db="EMBL/GenBank/DDBJ databases">
        <title>Whole genome shotgun sequence of Planobispora rosea NBRC 15558.</title>
        <authorList>
            <person name="Komaki H."/>
            <person name="Tamura T."/>
        </authorList>
    </citation>
    <scope>NUCLEOTIDE SEQUENCE</scope>
    <source>
        <strain evidence="5">NBRC 15558</strain>
    </source>
</reference>
<evidence type="ECO:0000256" key="2">
    <source>
        <dbReference type="ARBA" id="ARBA00023125"/>
    </source>
</evidence>
<dbReference type="EMBL" id="BOOI01000013">
    <property type="protein sequence ID" value="GIH83356.1"/>
    <property type="molecule type" value="Genomic_DNA"/>
</dbReference>
<dbReference type="Gene3D" id="1.10.10.10">
    <property type="entry name" value="Winged helix-like DNA-binding domain superfamily/Winged helix DNA-binding domain"/>
    <property type="match status" value="1"/>
</dbReference>
<dbReference type="SUPFAM" id="SSF46785">
    <property type="entry name" value="Winged helix' DNA-binding domain"/>
    <property type="match status" value="1"/>
</dbReference>
<dbReference type="RefSeq" id="WP_068924585.1">
    <property type="nucleotide sequence ID" value="NZ_BMQP01000027.1"/>
</dbReference>
<dbReference type="PROSITE" id="PS50995">
    <property type="entry name" value="HTH_MARR_2"/>
    <property type="match status" value="1"/>
</dbReference>
<dbReference type="Proteomes" id="UP000655044">
    <property type="component" value="Unassembled WGS sequence"/>
</dbReference>
<evidence type="ECO:0000313" key="6">
    <source>
        <dbReference type="Proteomes" id="UP000655044"/>
    </source>
</evidence>
<dbReference type="InterPro" id="IPR023187">
    <property type="entry name" value="Tscrpt_reg_MarR-type_CS"/>
</dbReference>
<sequence>MRRSERKRQDPDLGMLTGQLLFLVQQELFETLAEQGHPHVRPRHGAVLAYLDAEGVRATELSRRSGQRKQIVGTIVDELVELGYVRREPDPQDRRAKLIVPTEHGIDEITKADAILAAIERRHEEALGAEVYGDFKRALRQIARLQRAWRPEPSPTPRTADH</sequence>